<feature type="transmembrane region" description="Helical" evidence="7">
    <location>
        <begin position="222"/>
        <end position="239"/>
    </location>
</feature>
<evidence type="ECO:0000256" key="7">
    <source>
        <dbReference type="SAM" id="Phobius"/>
    </source>
</evidence>
<keyword evidence="4 7" id="KW-0812">Transmembrane</keyword>
<reference evidence="8 9" key="1">
    <citation type="submission" date="2021-02" db="EMBL/GenBank/DDBJ databases">
        <authorList>
            <person name="Lee D.-H."/>
        </authorList>
    </citation>
    <scope>NUCLEOTIDE SEQUENCE [LARGE SCALE GENOMIC DNA]</scope>
    <source>
        <strain evidence="8 9">UL073</strain>
    </source>
</reference>
<keyword evidence="9" id="KW-1185">Reference proteome</keyword>
<evidence type="ECO:0000256" key="2">
    <source>
        <dbReference type="ARBA" id="ARBA00005914"/>
    </source>
</evidence>
<feature type="transmembrane region" description="Helical" evidence="7">
    <location>
        <begin position="198"/>
        <end position="216"/>
    </location>
</feature>
<dbReference type="InterPro" id="IPR029020">
    <property type="entry name" value="Ammonium/urea_transptr"/>
</dbReference>
<feature type="transmembrane region" description="Helical" evidence="7">
    <location>
        <begin position="46"/>
        <end position="65"/>
    </location>
</feature>
<feature type="transmembrane region" description="Helical" evidence="7">
    <location>
        <begin position="127"/>
        <end position="147"/>
    </location>
</feature>
<feature type="transmembrane region" description="Helical" evidence="7">
    <location>
        <begin position="97"/>
        <end position="115"/>
    </location>
</feature>
<evidence type="ECO:0000256" key="3">
    <source>
        <dbReference type="ARBA" id="ARBA00022475"/>
    </source>
</evidence>
<comment type="subcellular location">
    <subcellularLocation>
        <location evidence="1">Cell membrane</location>
        <topology evidence="1">Multi-pass membrane protein</topology>
    </subcellularLocation>
</comment>
<dbReference type="PANTHER" id="PTHR10464:SF4">
    <property type="entry name" value="UREA TRANSPORTER"/>
    <property type="match status" value="1"/>
</dbReference>
<dbReference type="Proteomes" id="UP000717995">
    <property type="component" value="Unassembled WGS sequence"/>
</dbReference>
<feature type="transmembrane region" description="Helical" evidence="7">
    <location>
        <begin position="72"/>
        <end position="91"/>
    </location>
</feature>
<dbReference type="PANTHER" id="PTHR10464">
    <property type="entry name" value="UREA TRANSPORTER"/>
    <property type="match status" value="1"/>
</dbReference>
<evidence type="ECO:0000256" key="4">
    <source>
        <dbReference type="ARBA" id="ARBA00022692"/>
    </source>
</evidence>
<evidence type="ECO:0000256" key="5">
    <source>
        <dbReference type="ARBA" id="ARBA00022989"/>
    </source>
</evidence>
<comment type="similarity">
    <text evidence="2">Belongs to the urea transporter family.</text>
</comment>
<dbReference type="EMBL" id="JAFEUP010000002">
    <property type="protein sequence ID" value="MBM7060739.1"/>
    <property type="molecule type" value="Genomic_DNA"/>
</dbReference>
<dbReference type="Pfam" id="PF03253">
    <property type="entry name" value="UT"/>
    <property type="match status" value="1"/>
</dbReference>
<comment type="caution">
    <text evidence="8">The sequence shown here is derived from an EMBL/GenBank/DDBJ whole genome shotgun (WGS) entry which is preliminary data.</text>
</comment>
<dbReference type="InterPro" id="IPR004937">
    <property type="entry name" value="Urea_transporter"/>
</dbReference>
<gene>
    <name evidence="8" type="ORF">JQX08_08455</name>
</gene>
<evidence type="ECO:0000313" key="9">
    <source>
        <dbReference type="Proteomes" id="UP000717995"/>
    </source>
</evidence>
<evidence type="ECO:0000256" key="1">
    <source>
        <dbReference type="ARBA" id="ARBA00004651"/>
    </source>
</evidence>
<sequence>MTPLPDRLLPTLRALLNGCSQIFLQQHALCGALILVAIAVENLALLPGALLGALSGLLVAWRLGYGASDRDAGLYGYNATLVGLLFASQFLWSLPMAVLLCAAAALATALLHALLRRGRLRGGLPVYTLPFVLFGWLSLASAELFGLESRSAAAQVLQGDALGLGAALLRSIGQVIFLGSPLAGACVLLALLFAGWRCAAWALGAAAASLLMALSLDGTSTSALFGLAGYNAVLVAIALSHRRIWAPLLGILLSWLLQPCFGVLGLPPLTAPFILACWLVLAAGRSRWLAPADATLRS</sequence>
<dbReference type="RefSeq" id="WP_205347926.1">
    <property type="nucleotide sequence ID" value="NZ_JAFEUP010000002.1"/>
</dbReference>
<name>A0ABS2ICA0_9GAMM</name>
<keyword evidence="5 7" id="KW-1133">Transmembrane helix</keyword>
<evidence type="ECO:0000313" key="8">
    <source>
        <dbReference type="EMBL" id="MBM7060739.1"/>
    </source>
</evidence>
<evidence type="ECO:0000256" key="6">
    <source>
        <dbReference type="ARBA" id="ARBA00023136"/>
    </source>
</evidence>
<keyword evidence="6 7" id="KW-0472">Membrane</keyword>
<protein>
    <submittedName>
        <fullName evidence="8">Urea transporter</fullName>
    </submittedName>
</protein>
<dbReference type="Gene3D" id="1.10.3430.10">
    <property type="entry name" value="Ammonium transporter AmtB like domains"/>
    <property type="match status" value="1"/>
</dbReference>
<proteinExistence type="inferred from homology"/>
<organism evidence="8 9">
    <name type="scientific">Zestomonas insulae</name>
    <dbReference type="NCBI Taxonomy" id="2809017"/>
    <lineage>
        <taxon>Bacteria</taxon>
        <taxon>Pseudomonadati</taxon>
        <taxon>Pseudomonadota</taxon>
        <taxon>Gammaproteobacteria</taxon>
        <taxon>Pseudomonadales</taxon>
        <taxon>Pseudomonadaceae</taxon>
        <taxon>Zestomonas</taxon>
    </lineage>
</organism>
<keyword evidence="3" id="KW-1003">Cell membrane</keyword>
<feature type="transmembrane region" description="Helical" evidence="7">
    <location>
        <begin position="167"/>
        <end position="191"/>
    </location>
</feature>
<accession>A0ABS2ICA0</accession>